<protein>
    <submittedName>
        <fullName evidence="1">Uncharacterized protein</fullName>
    </submittedName>
</protein>
<sequence>MHEIGDKPLAFFRTYRGLVCSTLGILFLLLGFIAILMIYIRRVEKMKLKLEKSNTTLMQIYDELAAKEEELRSQYNDMVISQNKLIQSEERYKLVVEATDDAIWDWHINTNKMFLAPRGYKMLEYDTKNYFNLKKIILSLLKQVDLSLSASEIDNYFKSKSHYYEDVLRIETKDGKYKWLNIKGKIVFDSNNKPCRIIGSISDITKLKKYQDNLEYQAYHDPLTGLCNRLSLDKKVGEHLGNARQDKVFGAMMFIDTDNFKFVNDTLGHIIGDKLLVQVSKKLMFFSNENISLFRFGGDEFIYYIENLSDREQLEILADNILKAFSEPVVIDENIINVTISMGISVFPDNGTDLDMLLKCADMAMFEVKERGKNGYYFFNEQLNDKILRRVNIEKYLKMALKNNEFVLYYQPQIDLKSKKIDGFEALVRWNSPELGLVSPEDFISIAEEIGFIVHLGEWILRSACSYISGLNAKFNTNYTVAVNISMMQLLQDNFTEVVCSIIKETGLNPNLLELEITESVLMQSPEISIGKLQVLLNMGIKIALDDFGTGYSSLSYLRTIPLTTLKIDKSFIDDIIDEESKTSIVESIITLGHKFGLIMVAEGIEKEDQLKYLEKCSCNKIQGYLFSKPLCCSDLEKHIQQEQ</sequence>
<proteinExistence type="predicted"/>
<keyword evidence="2" id="KW-1185">Reference proteome</keyword>
<name>A0ACB5RF91_9CLOT</name>
<dbReference type="EMBL" id="BROD01000001">
    <property type="protein sequence ID" value="GKX67531.1"/>
    <property type="molecule type" value="Genomic_DNA"/>
</dbReference>
<accession>A0ACB5RF91</accession>
<comment type="caution">
    <text evidence="1">The sequence shown here is derived from an EMBL/GenBank/DDBJ whole genome shotgun (WGS) entry which is preliminary data.</text>
</comment>
<evidence type="ECO:0000313" key="1">
    <source>
        <dbReference type="EMBL" id="GKX67531.1"/>
    </source>
</evidence>
<evidence type="ECO:0000313" key="2">
    <source>
        <dbReference type="Proteomes" id="UP001058074"/>
    </source>
</evidence>
<dbReference type="Proteomes" id="UP001058074">
    <property type="component" value="Unassembled WGS sequence"/>
</dbReference>
<reference evidence="1" key="1">
    <citation type="journal article" date="2025" name="Int. J. Syst. Evol. Microbiol.">
        <title>Inconstantimicrobium mannanitabidum sp. nov., a novel member of the family Clostridiaceae isolated from anoxic soil under the treatment of reductive soil disinfestation.</title>
        <authorList>
            <person name="Ueki A."/>
            <person name="Tonouchi A."/>
            <person name="Honma S."/>
            <person name="Kaku N."/>
            <person name="Ueki K."/>
        </authorList>
    </citation>
    <scope>NUCLEOTIDE SEQUENCE</scope>
    <source>
        <strain evidence="1">TW13</strain>
    </source>
</reference>
<organism evidence="1 2">
    <name type="scientific">Inconstantimicrobium mannanitabidum</name>
    <dbReference type="NCBI Taxonomy" id="1604901"/>
    <lineage>
        <taxon>Bacteria</taxon>
        <taxon>Bacillati</taxon>
        <taxon>Bacillota</taxon>
        <taxon>Clostridia</taxon>
        <taxon>Eubacteriales</taxon>
        <taxon>Clostridiaceae</taxon>
        <taxon>Inconstantimicrobium</taxon>
    </lineage>
</organism>
<gene>
    <name evidence="1" type="ORF">rsdtw13_27890</name>
</gene>